<keyword evidence="9" id="KW-1185">Reference proteome</keyword>
<evidence type="ECO:0000256" key="1">
    <source>
        <dbReference type="ARBA" id="ARBA00003496"/>
    </source>
</evidence>
<dbReference type="Pfam" id="PF07819">
    <property type="entry name" value="PGAP1"/>
    <property type="match status" value="1"/>
</dbReference>
<dbReference type="PANTHER" id="PTHR10039">
    <property type="entry name" value="AMELOGENIN"/>
    <property type="match status" value="1"/>
</dbReference>
<dbReference type="EMBL" id="MU254465">
    <property type="protein sequence ID" value="KAG9240380.1"/>
    <property type="molecule type" value="Genomic_DNA"/>
</dbReference>
<dbReference type="InterPro" id="IPR015943">
    <property type="entry name" value="WD40/YVTN_repeat-like_dom_sf"/>
</dbReference>
<keyword evidence="4" id="KW-0472">Membrane</keyword>
<evidence type="ECO:0000259" key="7">
    <source>
        <dbReference type="Pfam" id="PF24883"/>
    </source>
</evidence>
<keyword evidence="3" id="KW-0677">Repeat</keyword>
<dbReference type="InterPro" id="IPR027417">
    <property type="entry name" value="P-loop_NTPase"/>
</dbReference>
<dbReference type="InterPro" id="IPR056884">
    <property type="entry name" value="NPHP3-like_N"/>
</dbReference>
<proteinExistence type="inferred from homology"/>
<keyword evidence="4" id="KW-0653">Protein transport</keyword>
<comment type="caution">
    <text evidence="8">The sequence shown here is derived from an EMBL/GenBank/DDBJ whole genome shotgun (WGS) entry which is preliminary data.</text>
</comment>
<dbReference type="SMART" id="SM00320">
    <property type="entry name" value="WD40"/>
    <property type="match status" value="6"/>
</dbReference>
<evidence type="ECO:0000313" key="8">
    <source>
        <dbReference type="EMBL" id="KAG9240380.1"/>
    </source>
</evidence>
<dbReference type="Pfam" id="PF24883">
    <property type="entry name" value="NPHP3_N"/>
    <property type="match status" value="1"/>
</dbReference>
<comment type="similarity">
    <text evidence="4">Belongs to the GPI inositol-deacylase family.</text>
</comment>
<dbReference type="InterPro" id="IPR001680">
    <property type="entry name" value="WD40_rpt"/>
</dbReference>
<dbReference type="Pfam" id="PF00400">
    <property type="entry name" value="WD40"/>
    <property type="match status" value="1"/>
</dbReference>
<feature type="domain" description="GPI inositol-deacylase winged helix" evidence="6">
    <location>
        <begin position="617"/>
        <end position="698"/>
    </location>
</feature>
<organism evidence="8 9">
    <name type="scientific">Calycina marina</name>
    <dbReference type="NCBI Taxonomy" id="1763456"/>
    <lineage>
        <taxon>Eukaryota</taxon>
        <taxon>Fungi</taxon>
        <taxon>Dikarya</taxon>
        <taxon>Ascomycota</taxon>
        <taxon>Pezizomycotina</taxon>
        <taxon>Leotiomycetes</taxon>
        <taxon>Helotiales</taxon>
        <taxon>Pezizellaceae</taxon>
        <taxon>Calycina</taxon>
    </lineage>
</organism>
<dbReference type="Proteomes" id="UP000887226">
    <property type="component" value="Unassembled WGS sequence"/>
</dbReference>
<comment type="subcellular location">
    <subcellularLocation>
        <location evidence="4">Endoplasmic reticulum membrane</location>
    </subcellularLocation>
</comment>
<dbReference type="GO" id="GO:0015031">
    <property type="term" value="P:protein transport"/>
    <property type="evidence" value="ECO:0007669"/>
    <property type="project" value="UniProtKB-KW"/>
</dbReference>
<dbReference type="PANTHER" id="PTHR10039:SF16">
    <property type="entry name" value="GPI INOSITOL-DEACYLASE"/>
    <property type="match status" value="1"/>
</dbReference>
<evidence type="ECO:0000259" key="6">
    <source>
        <dbReference type="Pfam" id="PF22939"/>
    </source>
</evidence>
<dbReference type="GO" id="GO:0016788">
    <property type="term" value="F:hydrolase activity, acting on ester bonds"/>
    <property type="evidence" value="ECO:0007669"/>
    <property type="project" value="InterPro"/>
</dbReference>
<evidence type="ECO:0000259" key="5">
    <source>
        <dbReference type="Pfam" id="PF07819"/>
    </source>
</evidence>
<keyword evidence="4" id="KW-0378">Hydrolase</keyword>
<evidence type="ECO:0000256" key="3">
    <source>
        <dbReference type="ARBA" id="ARBA00022737"/>
    </source>
</evidence>
<evidence type="ECO:0000313" key="9">
    <source>
        <dbReference type="Proteomes" id="UP000887226"/>
    </source>
</evidence>
<feature type="domain" description="Nephrocystin 3-like N-terminal" evidence="7">
    <location>
        <begin position="352"/>
        <end position="511"/>
    </location>
</feature>
<protein>
    <recommendedName>
        <fullName evidence="2 4">GPI inositol-deacylase</fullName>
        <ecNumber evidence="4">3.1.-.-</ecNumber>
    </recommendedName>
</protein>
<feature type="domain" description="GPI inositol-deacylase PGAP1-like alpha/beta" evidence="5">
    <location>
        <begin position="68"/>
        <end position="201"/>
    </location>
</feature>
<dbReference type="OrthoDB" id="194358at2759"/>
<gene>
    <name evidence="8" type="ORF">BJ878DRAFT_526443</name>
</gene>
<dbReference type="EC" id="3.1.-.-" evidence="4"/>
<dbReference type="InterPro" id="IPR011047">
    <property type="entry name" value="Quinoprotein_ADH-like_sf"/>
</dbReference>
<dbReference type="GO" id="GO:0005789">
    <property type="term" value="C:endoplasmic reticulum membrane"/>
    <property type="evidence" value="ECO:0007669"/>
    <property type="project" value="UniProtKB-SubCell"/>
</dbReference>
<reference evidence="8" key="1">
    <citation type="journal article" date="2021" name="IMA Fungus">
        <title>Genomic characterization of three marine fungi, including Emericellopsis atlantica sp. nov. with signatures of a generalist lifestyle and marine biomass degradation.</title>
        <authorList>
            <person name="Hagestad O.C."/>
            <person name="Hou L."/>
            <person name="Andersen J.H."/>
            <person name="Hansen E.H."/>
            <person name="Altermark B."/>
            <person name="Li C."/>
            <person name="Kuhnert E."/>
            <person name="Cox R.J."/>
            <person name="Crous P.W."/>
            <person name="Spatafora J.W."/>
            <person name="Lail K."/>
            <person name="Amirebrahimi M."/>
            <person name="Lipzen A."/>
            <person name="Pangilinan J."/>
            <person name="Andreopoulos W."/>
            <person name="Hayes R.D."/>
            <person name="Ng V."/>
            <person name="Grigoriev I.V."/>
            <person name="Jackson S.A."/>
            <person name="Sutton T.D.S."/>
            <person name="Dobson A.D.W."/>
            <person name="Rama T."/>
        </authorList>
    </citation>
    <scope>NUCLEOTIDE SEQUENCE</scope>
    <source>
        <strain evidence="8">TRa3180A</strain>
    </source>
</reference>
<keyword evidence="4" id="KW-0256">Endoplasmic reticulum</keyword>
<dbReference type="Gene3D" id="3.40.50.1820">
    <property type="entry name" value="alpha/beta hydrolase"/>
    <property type="match status" value="1"/>
</dbReference>
<dbReference type="SUPFAM" id="SSF50998">
    <property type="entry name" value="Quinoprotein alcohol dehydrogenase-like"/>
    <property type="match status" value="1"/>
</dbReference>
<comment type="function">
    <text evidence="1 4">Involved in inositol deacylation of GPI-anchored proteins which plays important roles in the quality control and ER-associated degradation of GPI-anchored proteins.</text>
</comment>
<sequence>MEQFKRRSSAESPIRLGRAVSSAFRRLSSARMSRTGNRLEKPLLPEEDIKGPLGLNLLFDVPEPQVDFIFVHGLGGGSRKTWSISPDTQHYWPKEWLSNDHEFRNVRIHTFGYMADWGERGESLLNIRGFATSLIRDISSNPHIRRSRTKIVFIAHSMGGIIVKKAFMLACEDTDLSEIARRIHTLYFLATPHRGADLAKKLEFLLKLSHSSKPYVNELGRSSDSIATINDSFRHVSKGLHLWSFYETIRSTIGGLQVLIVDQSSATLGYEKEKPVPLLADHRGISKFQNQEDSNYKTLRNHFVATIDAISSEVSRASTMSKLQHAQLVELTSISEPPLDDLSALEDIRISGSCQWLSHKKQYDIWKVSDAGTQPIFWLTGRAGFGKSVLSSYTIGDCHQNGVKCSYFFFKKGVATKSTIVDCLQSLAYQMASNDDEILEELVKIHHTTAAWMRGDEKFIWRKLFLECIFRQPSIPNHLWVIDALDECWKLQAFTNLLAQAPPQLKIFLTSQHSQETKKSLEVLSSLATNYEIQPSDTVGDFRLFVRSKIDQVPVADEGLKSLENIILAKASGSFLWVSLVLQKLEQAYSEEEVEEVLNEVPTDMNDFYSRILQDLAKNNRASKLAKAIFTWTLMSSRPLKIEEMQYAIKLDVKQTVPALQKTITSICGQLLSVNQKHEVEIIHDTAKTYLLQQQDHLDVVINKQESHTRIAQVCLTALLAGIPNLSRVSKTKTSSSNFGHHAGLSFYASEFFSEHLQRALPEDEMTWELLCQFLHTSAMSWIEYSARKWNVSLITRTAKSLQLYFKRRIKHLSPLDPERGFVATWIVDLAKLNGKFGVHLTISPPSIHTLIPALCPSKSIISKSYTSPQVLVVKGEEHTTWDDCLARVDYSACNTSSLAYGDGYSAVGLSDGTILLYCQYSTHESHILTHGERTKLLLFSDEDRYLASSGLRTIKVWNVKERVQLWAFDTQHEALDIRFLNECPSLIAATKGNYTVTWSLRKGIETRLWHWIESIHLNTGQTKPSQQPQKACFSPDCASLVVSYRGLPIYLFAIESERFIGYCKREVSTTKNETAGHYPVDALTFNSSSEINILVASYGDGELTLYDVKSTKLRYRSPDAYAHCLAASPDGKTLVTGSSRGTIQVYKFGGFRGDKLSLIYRINAFEDGIRGISFSKDSLRFADIRGSQYRVWEPDLLVSNDLEDSSQSDVSQAVNLEPMSVGMLEGPVEPEVTTICLNDSGEIVFAGMQDGAIVYFETLTASRVKILYRHATKIAITSIAYAHKPGLLITADESGRILVNKIAISGTICQLEAQVAEIRQEDSITSLLPNLSGTTLLIQGKKSVIVYIVEGQKVGGVIALCDDHNSDRKFINHPLQPGYFISTSYEGNQIYTWSDVQLFVPNKNENTSFPPFDSSWNFEQTNASSPNCNEQKDPLIARLQKDNTTKALQIWQASNLLNQLPISDANSCAHKIVQIIAIASSTLFFLDDALWVCSLDVSKHSSFAAGAKRHFFLLSEWQGVDGKFLINYEAINREFVVVRKHGILVLGRGLEFEEPWIIDI</sequence>
<accession>A0A9P7YW79</accession>
<dbReference type="SUPFAM" id="SSF52540">
    <property type="entry name" value="P-loop containing nucleoside triphosphate hydrolases"/>
    <property type="match status" value="1"/>
</dbReference>
<name>A0A9P7YW79_9HELO</name>
<dbReference type="InterPro" id="IPR012908">
    <property type="entry name" value="PGAP1-ab_dom-like"/>
</dbReference>
<dbReference type="InterPro" id="IPR054471">
    <property type="entry name" value="GPIID_WHD"/>
</dbReference>
<evidence type="ECO:0000256" key="4">
    <source>
        <dbReference type="RuleBase" id="RU365011"/>
    </source>
</evidence>
<dbReference type="Gene3D" id="2.130.10.10">
    <property type="entry name" value="YVTN repeat-like/Quinoprotein amine dehydrogenase"/>
    <property type="match status" value="2"/>
</dbReference>
<dbReference type="SUPFAM" id="SSF53474">
    <property type="entry name" value="alpha/beta-Hydrolases"/>
    <property type="match status" value="1"/>
</dbReference>
<evidence type="ECO:0000256" key="2">
    <source>
        <dbReference type="ARBA" id="ARBA00015856"/>
    </source>
</evidence>
<dbReference type="Pfam" id="PF22939">
    <property type="entry name" value="WHD_GPIID"/>
    <property type="match status" value="1"/>
</dbReference>
<keyword evidence="4" id="KW-0813">Transport</keyword>
<dbReference type="InterPro" id="IPR029058">
    <property type="entry name" value="AB_hydrolase_fold"/>
</dbReference>